<dbReference type="InterPro" id="IPR034660">
    <property type="entry name" value="DinB/YfiT-like"/>
</dbReference>
<dbReference type="Pfam" id="PF07609">
    <property type="entry name" value="DUF1572"/>
    <property type="match status" value="1"/>
</dbReference>
<gene>
    <name evidence="1" type="ORF">ACFS5P_10035</name>
</gene>
<evidence type="ECO:0000313" key="2">
    <source>
        <dbReference type="Proteomes" id="UP001597561"/>
    </source>
</evidence>
<accession>A0ABW5ZGV7</accession>
<reference evidence="2" key="1">
    <citation type="journal article" date="2019" name="Int. J. Syst. Evol. Microbiol.">
        <title>The Global Catalogue of Microorganisms (GCM) 10K type strain sequencing project: providing services to taxonomists for standard genome sequencing and annotation.</title>
        <authorList>
            <consortium name="The Broad Institute Genomics Platform"/>
            <consortium name="The Broad Institute Genome Sequencing Center for Infectious Disease"/>
            <person name="Wu L."/>
            <person name="Ma J."/>
        </authorList>
    </citation>
    <scope>NUCLEOTIDE SEQUENCE [LARGE SCALE GENOMIC DNA]</scope>
    <source>
        <strain evidence="2">KCTC 13528</strain>
    </source>
</reference>
<protein>
    <submittedName>
        <fullName evidence="1">DUF1572 family protein</fullName>
    </submittedName>
</protein>
<keyword evidence="2" id="KW-1185">Reference proteome</keyword>
<proteinExistence type="predicted"/>
<organism evidence="1 2">
    <name type="scientific">Jeotgalibacillus terrae</name>
    <dbReference type="NCBI Taxonomy" id="587735"/>
    <lineage>
        <taxon>Bacteria</taxon>
        <taxon>Bacillati</taxon>
        <taxon>Bacillota</taxon>
        <taxon>Bacilli</taxon>
        <taxon>Bacillales</taxon>
        <taxon>Caryophanaceae</taxon>
        <taxon>Jeotgalibacillus</taxon>
    </lineage>
</organism>
<dbReference type="EMBL" id="JBHUPG010000019">
    <property type="protein sequence ID" value="MFD2912214.1"/>
    <property type="molecule type" value="Genomic_DNA"/>
</dbReference>
<name>A0ABW5ZGV7_9BACL</name>
<dbReference type="SUPFAM" id="SSF109854">
    <property type="entry name" value="DinB/YfiT-like putative metalloenzymes"/>
    <property type="match status" value="1"/>
</dbReference>
<dbReference type="InterPro" id="IPR011466">
    <property type="entry name" value="DUF1572"/>
</dbReference>
<sequence>MIENEHLSLSSAQFHHFKERAEKGLAQLSDEELYWRLNEASNSIAMIMKHISGNMHSHWKDFLSSDGEKAFRDRDMEFVITDQDTKKVLMNRWESGWTLLFDTLESLNEDDLQKVVALRKQPMSVLQAIQTEIAHISYHTGQILFLGKQMKDHDWTVLSIPKNGSEAFNRKVKMENEQKNTK</sequence>
<comment type="caution">
    <text evidence="1">The sequence shown here is derived from an EMBL/GenBank/DDBJ whole genome shotgun (WGS) entry which is preliminary data.</text>
</comment>
<dbReference type="RefSeq" id="WP_204728779.1">
    <property type="nucleotide sequence ID" value="NZ_JAFBDK010000005.1"/>
</dbReference>
<dbReference type="Proteomes" id="UP001597561">
    <property type="component" value="Unassembled WGS sequence"/>
</dbReference>
<dbReference type="Gene3D" id="1.20.120.450">
    <property type="entry name" value="dinb family like domain"/>
    <property type="match status" value="1"/>
</dbReference>
<evidence type="ECO:0000313" key="1">
    <source>
        <dbReference type="EMBL" id="MFD2912214.1"/>
    </source>
</evidence>